<dbReference type="Proteomes" id="UP000076632">
    <property type="component" value="Unassembled WGS sequence"/>
</dbReference>
<dbReference type="InParanoid" id="A0A165I920"/>
<accession>A0A165I920</accession>
<keyword evidence="2" id="KW-1133">Transmembrane helix</keyword>
<feature type="transmembrane region" description="Helical" evidence="2">
    <location>
        <begin position="93"/>
        <end position="110"/>
    </location>
</feature>
<feature type="compositionally biased region" description="Basic and acidic residues" evidence="1">
    <location>
        <begin position="148"/>
        <end position="159"/>
    </location>
</feature>
<feature type="region of interest" description="Disordered" evidence="1">
    <location>
        <begin position="125"/>
        <end position="210"/>
    </location>
</feature>
<feature type="compositionally biased region" description="Basic and acidic residues" evidence="1">
    <location>
        <begin position="201"/>
        <end position="210"/>
    </location>
</feature>
<dbReference type="PANTHER" id="PTHR28008:SF1">
    <property type="entry name" value="DOMAIN PROTEIN, PUTATIVE (AFU_ORTHOLOGUE AFUA_3G10980)-RELATED"/>
    <property type="match status" value="1"/>
</dbReference>
<keyword evidence="2" id="KW-0812">Transmembrane</keyword>
<keyword evidence="2" id="KW-0472">Membrane</keyword>
<sequence length="210" mass="23351">MRVRPPFAGGFCVLLLGAAYLGLSSIQIKVINDKILHLVTFFILSLCFYWVLETTRRRAMNFTLIVCTGILGVGSEFIQAVIPNGRQFDPYDILANLVGSLIAVALCSWYHKGMLERRRRTRQYQAVSGQEEEPDVELGGLEPQETGVTRDEPQERTVEEELDNWDENAEDNWEDDEPSAQPEGSKATGQKASGGEGAVDEAGKGKKRDD</sequence>
<name>A0A165I920_XYLHT</name>
<protein>
    <recommendedName>
        <fullName evidence="3">VanZ-like domain-containing protein</fullName>
    </recommendedName>
</protein>
<evidence type="ECO:0000256" key="2">
    <source>
        <dbReference type="SAM" id="Phobius"/>
    </source>
</evidence>
<keyword evidence="5" id="KW-1185">Reference proteome</keyword>
<dbReference type="EMBL" id="KV407456">
    <property type="protein sequence ID" value="KZF24562.1"/>
    <property type="molecule type" value="Genomic_DNA"/>
</dbReference>
<feature type="transmembrane region" description="Helical" evidence="2">
    <location>
        <begin position="59"/>
        <end position="81"/>
    </location>
</feature>
<dbReference type="OrthoDB" id="63581at2759"/>
<evidence type="ECO:0000259" key="3">
    <source>
        <dbReference type="Pfam" id="PF04892"/>
    </source>
</evidence>
<dbReference type="Pfam" id="PF04892">
    <property type="entry name" value="VanZ"/>
    <property type="match status" value="1"/>
</dbReference>
<dbReference type="OMA" id="FYWVLDT"/>
<dbReference type="NCBIfam" id="NF037970">
    <property type="entry name" value="vanZ_1"/>
    <property type="match status" value="1"/>
</dbReference>
<feature type="transmembrane region" description="Helical" evidence="2">
    <location>
        <begin position="34"/>
        <end position="52"/>
    </location>
</feature>
<organism evidence="4 5">
    <name type="scientific">Xylona heveae (strain CBS 132557 / TC161)</name>
    <dbReference type="NCBI Taxonomy" id="1328760"/>
    <lineage>
        <taxon>Eukaryota</taxon>
        <taxon>Fungi</taxon>
        <taxon>Dikarya</taxon>
        <taxon>Ascomycota</taxon>
        <taxon>Pezizomycotina</taxon>
        <taxon>Xylonomycetes</taxon>
        <taxon>Xylonales</taxon>
        <taxon>Xylonaceae</taxon>
        <taxon>Xylona</taxon>
    </lineage>
</organism>
<reference evidence="4 5" key="1">
    <citation type="journal article" date="2016" name="Fungal Biol.">
        <title>The genome of Xylona heveae provides a window into fungal endophytism.</title>
        <authorList>
            <person name="Gazis R."/>
            <person name="Kuo A."/>
            <person name="Riley R."/>
            <person name="LaButti K."/>
            <person name="Lipzen A."/>
            <person name="Lin J."/>
            <person name="Amirebrahimi M."/>
            <person name="Hesse C.N."/>
            <person name="Spatafora J.W."/>
            <person name="Henrissat B."/>
            <person name="Hainaut M."/>
            <person name="Grigoriev I.V."/>
            <person name="Hibbett D.S."/>
        </authorList>
    </citation>
    <scope>NUCLEOTIDE SEQUENCE [LARGE SCALE GENOMIC DNA]</scope>
    <source>
        <strain evidence="4 5">TC161</strain>
    </source>
</reference>
<dbReference type="GeneID" id="28899329"/>
<dbReference type="PANTHER" id="PTHR28008">
    <property type="entry name" value="DOMAIN PROTEIN, PUTATIVE (AFU_ORTHOLOGUE AFUA_3G10980)-RELATED"/>
    <property type="match status" value="1"/>
</dbReference>
<dbReference type="AlphaFoldDB" id="A0A165I920"/>
<dbReference type="InterPro" id="IPR006976">
    <property type="entry name" value="VanZ-like"/>
</dbReference>
<gene>
    <name evidence="4" type="ORF">L228DRAFT_259765</name>
</gene>
<evidence type="ECO:0000256" key="1">
    <source>
        <dbReference type="SAM" id="MobiDB-lite"/>
    </source>
</evidence>
<feature type="domain" description="VanZ-like" evidence="3">
    <location>
        <begin position="33"/>
        <end position="109"/>
    </location>
</feature>
<evidence type="ECO:0000313" key="4">
    <source>
        <dbReference type="EMBL" id="KZF24562.1"/>
    </source>
</evidence>
<dbReference type="RefSeq" id="XP_018190117.1">
    <property type="nucleotide sequence ID" value="XM_018334192.1"/>
</dbReference>
<proteinExistence type="predicted"/>
<evidence type="ECO:0000313" key="5">
    <source>
        <dbReference type="Proteomes" id="UP000076632"/>
    </source>
</evidence>
<feature type="compositionally biased region" description="Acidic residues" evidence="1">
    <location>
        <begin position="160"/>
        <end position="178"/>
    </location>
</feature>